<dbReference type="InterPro" id="IPR005771">
    <property type="entry name" value="GalU_uridylyltTrfase_bac/arc"/>
</dbReference>
<evidence type="ECO:0000256" key="5">
    <source>
        <dbReference type="ARBA" id="ARBA00048128"/>
    </source>
</evidence>
<evidence type="ECO:0000256" key="6">
    <source>
        <dbReference type="RuleBase" id="RU361259"/>
    </source>
</evidence>
<dbReference type="InterPro" id="IPR029044">
    <property type="entry name" value="Nucleotide-diphossugar_trans"/>
</dbReference>
<evidence type="ECO:0000313" key="9">
    <source>
        <dbReference type="Proteomes" id="UP000285655"/>
    </source>
</evidence>
<dbReference type="GO" id="GO:0003983">
    <property type="term" value="F:UTP:glucose-1-phosphate uridylyltransferase activity"/>
    <property type="evidence" value="ECO:0007669"/>
    <property type="project" value="UniProtKB-EC"/>
</dbReference>
<accession>A0A419DGH8</accession>
<keyword evidence="3 6" id="KW-0808">Transferase</keyword>
<comment type="similarity">
    <text evidence="1 6">Belongs to the UDPGP type 2 family.</text>
</comment>
<dbReference type="SUPFAM" id="SSF53448">
    <property type="entry name" value="Nucleotide-diphospho-sugar transferases"/>
    <property type="match status" value="1"/>
</dbReference>
<dbReference type="Proteomes" id="UP000285655">
    <property type="component" value="Unassembled WGS sequence"/>
</dbReference>
<evidence type="ECO:0000256" key="1">
    <source>
        <dbReference type="ARBA" id="ARBA00006890"/>
    </source>
</evidence>
<dbReference type="GO" id="GO:0006011">
    <property type="term" value="P:UDP-alpha-D-glucose metabolic process"/>
    <property type="evidence" value="ECO:0007669"/>
    <property type="project" value="InterPro"/>
</dbReference>
<dbReference type="Gene3D" id="3.90.550.10">
    <property type="entry name" value="Spore Coat Polysaccharide Biosynthesis Protein SpsA, Chain A"/>
    <property type="match status" value="1"/>
</dbReference>
<dbReference type="PANTHER" id="PTHR43197">
    <property type="entry name" value="UTP--GLUCOSE-1-PHOSPHATE URIDYLYLTRANSFERASE"/>
    <property type="match status" value="1"/>
</dbReference>
<evidence type="ECO:0000256" key="2">
    <source>
        <dbReference type="ARBA" id="ARBA00012415"/>
    </source>
</evidence>
<comment type="catalytic activity">
    <reaction evidence="5 6">
        <text>alpha-D-glucose 1-phosphate + UTP + H(+) = UDP-alpha-D-glucose + diphosphate</text>
        <dbReference type="Rhea" id="RHEA:19889"/>
        <dbReference type="ChEBI" id="CHEBI:15378"/>
        <dbReference type="ChEBI" id="CHEBI:33019"/>
        <dbReference type="ChEBI" id="CHEBI:46398"/>
        <dbReference type="ChEBI" id="CHEBI:58601"/>
        <dbReference type="ChEBI" id="CHEBI:58885"/>
        <dbReference type="EC" id="2.7.7.9"/>
    </reaction>
</comment>
<dbReference type="CDD" id="cd02541">
    <property type="entry name" value="UGPase_prokaryotic"/>
    <property type="match status" value="1"/>
</dbReference>
<keyword evidence="4 6" id="KW-0548">Nucleotidyltransferase</keyword>
<evidence type="ECO:0000256" key="4">
    <source>
        <dbReference type="ARBA" id="ARBA00022695"/>
    </source>
</evidence>
<feature type="domain" description="Nucleotidyl transferase" evidence="7">
    <location>
        <begin position="21"/>
        <end position="283"/>
    </location>
</feature>
<evidence type="ECO:0000313" key="8">
    <source>
        <dbReference type="EMBL" id="RJO62246.1"/>
    </source>
</evidence>
<dbReference type="InterPro" id="IPR005835">
    <property type="entry name" value="NTP_transferase_dom"/>
</dbReference>
<dbReference type="EMBL" id="QZJW01000002">
    <property type="protein sequence ID" value="RJO62246.1"/>
    <property type="molecule type" value="Genomic_DNA"/>
</dbReference>
<organism evidence="8 9">
    <name type="scientific">candidate division WS5 bacterium</name>
    <dbReference type="NCBI Taxonomy" id="2093353"/>
    <lineage>
        <taxon>Bacteria</taxon>
        <taxon>candidate division WS5</taxon>
    </lineage>
</organism>
<proteinExistence type="inferred from homology"/>
<dbReference type="EC" id="2.7.7.9" evidence="2 6"/>
<dbReference type="AlphaFoldDB" id="A0A419DGH8"/>
<evidence type="ECO:0000259" key="7">
    <source>
        <dbReference type="Pfam" id="PF00483"/>
    </source>
</evidence>
<reference evidence="8 9" key="1">
    <citation type="journal article" date="2017" name="ISME J.">
        <title>Energy and carbon metabolisms in a deep terrestrial subsurface fluid microbial community.</title>
        <authorList>
            <person name="Momper L."/>
            <person name="Jungbluth S.P."/>
            <person name="Lee M.D."/>
            <person name="Amend J.P."/>
        </authorList>
    </citation>
    <scope>NUCLEOTIDE SEQUENCE [LARGE SCALE GENOMIC DNA]</scope>
    <source>
        <strain evidence="8">SURF_29</strain>
    </source>
</reference>
<evidence type="ECO:0000256" key="3">
    <source>
        <dbReference type="ARBA" id="ARBA00022679"/>
    </source>
</evidence>
<name>A0A419DGH8_9BACT</name>
<gene>
    <name evidence="8" type="primary">galU</name>
    <name evidence="8" type="ORF">C4544_00110</name>
</gene>
<sequence>MKESYLYQRSSQVATKRVRKAVLPVAGFGTRFLPATKSMPKEMMPIVDKPVIQYLVEEAVSSGIEEIVFVTGRGKRAIEDHFDTSYELEDTLVEKNKHDLLGAVQEISGLAKFSYVRQSMPLGDGHALLQAAHLLGGEPVLVMFGDCLYDSKVPTSKQIIDTFEKYGDPVVGLSEVPRRDVKKFGVIDGIKTGEDTYEIKKIVEKPDPQNAPSNLVAVGKYIITQDIFSILERMKEGKSGEIRLADALEIHLEEGKPLYGKILEGEWLDTGDKIGFLKATVKMALKHKELNGEFREFLKEITN</sequence>
<dbReference type="NCBIfam" id="TIGR01099">
    <property type="entry name" value="galU"/>
    <property type="match status" value="1"/>
</dbReference>
<comment type="caution">
    <text evidence="8">The sequence shown here is derived from an EMBL/GenBank/DDBJ whole genome shotgun (WGS) entry which is preliminary data.</text>
</comment>
<dbReference type="Pfam" id="PF00483">
    <property type="entry name" value="NTP_transferase"/>
    <property type="match status" value="1"/>
</dbReference>
<protein>
    <recommendedName>
        <fullName evidence="2 6">UTP--glucose-1-phosphate uridylyltransferase</fullName>
        <ecNumber evidence="2 6">2.7.7.9</ecNumber>
    </recommendedName>
    <alternativeName>
        <fullName evidence="6">UDP-glucose pyrophosphorylase</fullName>
    </alternativeName>
</protein>
<dbReference type="PANTHER" id="PTHR43197:SF1">
    <property type="entry name" value="UTP--GLUCOSE-1-PHOSPHATE URIDYLYLTRANSFERASE"/>
    <property type="match status" value="1"/>
</dbReference>